<keyword evidence="2" id="KW-1185">Reference proteome</keyword>
<dbReference type="RefSeq" id="WP_406794236.1">
    <property type="nucleotide sequence ID" value="NZ_JBJHZX010000048.1"/>
</dbReference>
<reference evidence="1 2" key="1">
    <citation type="submission" date="2024-11" db="EMBL/GenBank/DDBJ databases">
        <authorList>
            <person name="Heng Y.C."/>
            <person name="Lim A.C.H."/>
            <person name="Lee J.K.Y."/>
            <person name="Kittelmann S."/>
        </authorList>
    </citation>
    <scope>NUCLEOTIDE SEQUENCE [LARGE SCALE GENOMIC DNA]</scope>
    <source>
        <strain evidence="1 2">WILCCON 0269</strain>
    </source>
</reference>
<evidence type="ECO:0000313" key="2">
    <source>
        <dbReference type="Proteomes" id="UP001623660"/>
    </source>
</evidence>
<evidence type="ECO:0000313" key="1">
    <source>
        <dbReference type="EMBL" id="MFL0198128.1"/>
    </source>
</evidence>
<accession>A0ABW8SSF9</accession>
<protein>
    <submittedName>
        <fullName evidence="1">Uncharacterized protein</fullName>
    </submittedName>
</protein>
<sequence>MNKISLSNELKRTKNQVKKSISTLEEANKLYVNKSHKDVKALEDGLSRVGKSLVTSLVLYERVSSYVEFALLMGIPYKRIASIVKTKKKSTFLELIFYYGVEIRDDKEFAPGVDAPFYTALYHYYLKRFKEDSGVREDLLKNIDTVLPEHRGMKFILKTIDSNK</sequence>
<proteinExistence type="predicted"/>
<organism evidence="1 2">
    <name type="scientific">Candidatus Clostridium eludens</name>
    <dbReference type="NCBI Taxonomy" id="3381663"/>
    <lineage>
        <taxon>Bacteria</taxon>
        <taxon>Bacillati</taxon>
        <taxon>Bacillota</taxon>
        <taxon>Clostridia</taxon>
        <taxon>Eubacteriales</taxon>
        <taxon>Clostridiaceae</taxon>
        <taxon>Clostridium</taxon>
    </lineage>
</organism>
<dbReference type="EMBL" id="JBJHZX010000048">
    <property type="protein sequence ID" value="MFL0198128.1"/>
    <property type="molecule type" value="Genomic_DNA"/>
</dbReference>
<dbReference type="Proteomes" id="UP001623660">
    <property type="component" value="Unassembled WGS sequence"/>
</dbReference>
<comment type="caution">
    <text evidence="1">The sequence shown here is derived from an EMBL/GenBank/DDBJ whole genome shotgun (WGS) entry which is preliminary data.</text>
</comment>
<gene>
    <name evidence="1" type="ORF">ACJDU8_21550</name>
</gene>
<name>A0ABW8SSF9_9CLOT</name>